<dbReference type="Proteomes" id="UP000315252">
    <property type="component" value="Unassembled WGS sequence"/>
</dbReference>
<name>A0A545U1I2_9PROT</name>
<dbReference type="Pfam" id="PF13579">
    <property type="entry name" value="Glyco_trans_4_4"/>
    <property type="match status" value="1"/>
</dbReference>
<proteinExistence type="predicted"/>
<dbReference type="OrthoDB" id="529131at2"/>
<evidence type="ECO:0000313" key="4">
    <source>
        <dbReference type="Proteomes" id="UP000315252"/>
    </source>
</evidence>
<dbReference type="RefSeq" id="WP_142894510.1">
    <property type="nucleotide sequence ID" value="NZ_ML660052.1"/>
</dbReference>
<protein>
    <submittedName>
        <fullName evidence="3">Glycosyltransferase family 4 protein</fullName>
    </submittedName>
</protein>
<dbReference type="Gene3D" id="3.40.50.2000">
    <property type="entry name" value="Glycogen Phosphorylase B"/>
    <property type="match status" value="2"/>
</dbReference>
<dbReference type="InterPro" id="IPR001296">
    <property type="entry name" value="Glyco_trans_1"/>
</dbReference>
<accession>A0A545U1I2</accession>
<dbReference type="SUPFAM" id="SSF53756">
    <property type="entry name" value="UDP-Glycosyltransferase/glycogen phosphorylase"/>
    <property type="match status" value="1"/>
</dbReference>
<evidence type="ECO:0000259" key="2">
    <source>
        <dbReference type="Pfam" id="PF13579"/>
    </source>
</evidence>
<dbReference type="AlphaFoldDB" id="A0A545U1I2"/>
<dbReference type="Pfam" id="PF00534">
    <property type="entry name" value="Glycos_transf_1"/>
    <property type="match status" value="1"/>
</dbReference>
<dbReference type="GO" id="GO:0016757">
    <property type="term" value="F:glycosyltransferase activity"/>
    <property type="evidence" value="ECO:0007669"/>
    <property type="project" value="InterPro"/>
</dbReference>
<evidence type="ECO:0000259" key="1">
    <source>
        <dbReference type="Pfam" id="PF00534"/>
    </source>
</evidence>
<keyword evidence="3" id="KW-0808">Transferase</keyword>
<sequence length="396" mass="43277">MKLVYLNADNGIPVFSDKGASVHIQEMVRAFVRLGCDVRLLTARMGSDVLDDLAALAEAVQGSSRSGSPSGRAEKEKLYIETAKRIEERLIELHAVWPFELIYERYSLWSAAGVRAARRLGITCVVEVNAPLVDEQMAYRKLVLDEIARDIEAEVFANADGLMVVSKPLGDYVVGQGAAQARVHLTGNAVDGSRFHPGVVPAEVPGIPHDAYVIGFCGSLKRWHGVDVLLSAFRHLKLRLPEAHLLIVGDGPKRGWIEGFIQGAGLADSVTMTSWQPHTALPGLIARMDVTTAPYPQSESHYFSPLKLFEYMAVGRPIIASHIGQTADVIQHRKNGFLVPPGDADSLVEALMTLRIDPEMARRLADAAADEGRKHDWKRNAQAVLDTANAVRRIAS</sequence>
<dbReference type="PANTHER" id="PTHR45947">
    <property type="entry name" value="SULFOQUINOVOSYL TRANSFERASE SQD2"/>
    <property type="match status" value="1"/>
</dbReference>
<comment type="caution">
    <text evidence="3">The sequence shown here is derived from an EMBL/GenBank/DDBJ whole genome shotgun (WGS) entry which is preliminary data.</text>
</comment>
<dbReference type="EMBL" id="VHSH01000001">
    <property type="protein sequence ID" value="TQV83325.1"/>
    <property type="molecule type" value="Genomic_DNA"/>
</dbReference>
<keyword evidence="4" id="KW-1185">Reference proteome</keyword>
<dbReference type="InterPro" id="IPR028098">
    <property type="entry name" value="Glyco_trans_4-like_N"/>
</dbReference>
<dbReference type="InterPro" id="IPR050194">
    <property type="entry name" value="Glycosyltransferase_grp1"/>
</dbReference>
<evidence type="ECO:0000313" key="3">
    <source>
        <dbReference type="EMBL" id="TQV83325.1"/>
    </source>
</evidence>
<feature type="domain" description="Glycosyl transferase family 1" evidence="1">
    <location>
        <begin position="205"/>
        <end position="369"/>
    </location>
</feature>
<gene>
    <name evidence="3" type="ORF">FKG95_01630</name>
</gene>
<organism evidence="3 4">
    <name type="scientific">Denitrobaculum tricleocarpae</name>
    <dbReference type="NCBI Taxonomy" id="2591009"/>
    <lineage>
        <taxon>Bacteria</taxon>
        <taxon>Pseudomonadati</taxon>
        <taxon>Pseudomonadota</taxon>
        <taxon>Alphaproteobacteria</taxon>
        <taxon>Rhodospirillales</taxon>
        <taxon>Rhodospirillaceae</taxon>
        <taxon>Denitrobaculum</taxon>
    </lineage>
</organism>
<dbReference type="PANTHER" id="PTHR45947:SF3">
    <property type="entry name" value="SULFOQUINOVOSYL TRANSFERASE SQD2"/>
    <property type="match status" value="1"/>
</dbReference>
<reference evidence="3 4" key="1">
    <citation type="submission" date="2019-06" db="EMBL/GenBank/DDBJ databases">
        <title>Whole genome sequence for Rhodospirillaceae sp. R148.</title>
        <authorList>
            <person name="Wang G."/>
        </authorList>
    </citation>
    <scope>NUCLEOTIDE SEQUENCE [LARGE SCALE GENOMIC DNA]</scope>
    <source>
        <strain evidence="3 4">R148</strain>
    </source>
</reference>
<feature type="domain" description="Glycosyltransferase subfamily 4-like N-terminal" evidence="2">
    <location>
        <begin position="19"/>
        <end position="188"/>
    </location>
</feature>